<reference evidence="1 2" key="1">
    <citation type="submission" date="2015-06" db="EMBL/GenBank/DDBJ databases">
        <title>Improved classification and identification of acetic acid bacteria using matrix-assisted laser desorption/ionization time-of-flight mass spectrometry; Gluconobacter nephelii and Gluconobacter uchimurae are later heterotypic synonyms of Gluconobacter japonicus and Gluconobacter oxydans, respectively.</title>
        <authorList>
            <person name="Li L."/>
            <person name="Cleenwerck I."/>
            <person name="De Vuyst L."/>
            <person name="Vandamme P."/>
        </authorList>
    </citation>
    <scope>NUCLEOTIDE SEQUENCE [LARGE SCALE GENOMIC DNA]</scope>
    <source>
        <strain evidence="1 2">LMG 1764</strain>
    </source>
</reference>
<dbReference type="PATRIC" id="fig|442.7.peg.2547"/>
<dbReference type="AlphaFoldDB" id="A0A149QYW6"/>
<dbReference type="Proteomes" id="UP000075573">
    <property type="component" value="Unassembled WGS sequence"/>
</dbReference>
<name>A0A149QYW6_9PROT</name>
<comment type="caution">
    <text evidence="1">The sequence shown here is derived from an EMBL/GenBank/DDBJ whole genome shotgun (WGS) entry which is preliminary data.</text>
</comment>
<evidence type="ECO:0000313" key="2">
    <source>
        <dbReference type="Proteomes" id="UP000075573"/>
    </source>
</evidence>
<gene>
    <name evidence="1" type="ORF">AD929_02380</name>
</gene>
<protein>
    <submittedName>
        <fullName evidence="1">Uncharacterized protein</fullName>
    </submittedName>
</protein>
<dbReference type="RefSeq" id="WP_062493995.1">
    <property type="nucleotide sequence ID" value="NZ_LHZB01000091.1"/>
</dbReference>
<accession>A0A149QYW6</accession>
<dbReference type="EMBL" id="LHZB01000091">
    <property type="protein sequence ID" value="KXV02518.1"/>
    <property type="molecule type" value="Genomic_DNA"/>
</dbReference>
<evidence type="ECO:0000313" key="1">
    <source>
        <dbReference type="EMBL" id="KXV02518.1"/>
    </source>
</evidence>
<organism evidence="1 2">
    <name type="scientific">Gluconobacter potus</name>
    <dbReference type="NCBI Taxonomy" id="2724927"/>
    <lineage>
        <taxon>Bacteria</taxon>
        <taxon>Pseudomonadati</taxon>
        <taxon>Pseudomonadota</taxon>
        <taxon>Alphaproteobacteria</taxon>
        <taxon>Acetobacterales</taxon>
        <taxon>Acetobacteraceae</taxon>
        <taxon>Gluconobacter</taxon>
    </lineage>
</organism>
<proteinExistence type="predicted"/>
<sequence length="118" mass="13268">MERSREALESFIESLGPSAEYNSGHFEAIISVSAGPFSQRYEGKVFYCQARAHDHSYEMHVTIPPYEGFDPRNKMKNPVPLGLCYDGRFACTFLDKGGILEISGTKDGQRFTVLITPR</sequence>